<dbReference type="EMBL" id="CAEZYM010000005">
    <property type="protein sequence ID" value="CAB4723379.1"/>
    <property type="molecule type" value="Genomic_DNA"/>
</dbReference>
<dbReference type="AlphaFoldDB" id="A0A6J6WEP5"/>
<dbReference type="EMBL" id="CAFBLD010000007">
    <property type="protein sequence ID" value="CAB4871418.1"/>
    <property type="molecule type" value="Genomic_DNA"/>
</dbReference>
<gene>
    <name evidence="2" type="ORF">UFOPK2510_01077</name>
    <name evidence="3" type="ORF">UFOPK2718_00688</name>
    <name evidence="4" type="ORF">UFOPK2936_01036</name>
    <name evidence="5" type="ORF">UFOPK3174_00456</name>
    <name evidence="6" type="ORF">UFOPK3328_01082</name>
    <name evidence="7" type="ORF">UFOPK3779_01109</name>
    <name evidence="8" type="ORF">UFOPK3913_01111</name>
    <name evidence="1" type="ORF">UFOPK4107_01365</name>
</gene>
<organism evidence="4">
    <name type="scientific">freshwater metagenome</name>
    <dbReference type="NCBI Taxonomy" id="449393"/>
    <lineage>
        <taxon>unclassified sequences</taxon>
        <taxon>metagenomes</taxon>
        <taxon>ecological metagenomes</taxon>
    </lineage>
</organism>
<evidence type="ECO:0000313" key="1">
    <source>
        <dbReference type="EMBL" id="CAB4344245.1"/>
    </source>
</evidence>
<dbReference type="InterPro" id="IPR038389">
    <property type="entry name" value="PSMG2_sf"/>
</dbReference>
<evidence type="ECO:0000313" key="8">
    <source>
        <dbReference type="EMBL" id="CAB4980671.1"/>
    </source>
</evidence>
<dbReference type="EMBL" id="CAFABH010000005">
    <property type="protein sequence ID" value="CAB4824593.1"/>
    <property type="molecule type" value="Genomic_DNA"/>
</dbReference>
<proteinExistence type="predicted"/>
<dbReference type="PIRSF" id="PIRSF028754">
    <property type="entry name" value="UCP028754"/>
    <property type="match status" value="1"/>
</dbReference>
<dbReference type="SUPFAM" id="SSF159659">
    <property type="entry name" value="Cgl1923-like"/>
    <property type="match status" value="1"/>
</dbReference>
<evidence type="ECO:0000313" key="4">
    <source>
        <dbReference type="EMBL" id="CAB4782559.1"/>
    </source>
</evidence>
<reference evidence="4" key="1">
    <citation type="submission" date="2020-05" db="EMBL/GenBank/DDBJ databases">
        <authorList>
            <person name="Chiriac C."/>
            <person name="Salcher M."/>
            <person name="Ghai R."/>
            <person name="Kavagutti S V."/>
        </authorList>
    </citation>
    <scope>NUCLEOTIDE SEQUENCE</scope>
</reference>
<protein>
    <submittedName>
        <fullName evidence="4">Unannotated protein</fullName>
    </submittedName>
</protein>
<evidence type="ECO:0000313" key="3">
    <source>
        <dbReference type="EMBL" id="CAB4723379.1"/>
    </source>
</evidence>
<dbReference type="EMBL" id="CAFBOC010000012">
    <property type="protein sequence ID" value="CAB4980671.1"/>
    <property type="molecule type" value="Genomic_DNA"/>
</dbReference>
<sequence>MNIPALRAPVMIAAFGGWNDAGSAASLALDHLISLWPSTVIAHVDSEDFYDFQVNRPTVSLDDLQKRYLTWPGTQIVGLSTPHLNFDIVIVKGVEPSMRWKKFANDILDIADDLEISLIITLGSLLADTPHSRPISVSATGASPEIAQRLAVETSKYEGPTGILGVLQDGAQRRGMDAISLWSAVPHYAPNSPSPKASLALINALEDFLNISIPQGDLPTQSQNWEIDVDELAREDNEISEYVRALEESKDAADLPSATGDAIAREFEKYLRRRSAE</sequence>
<dbReference type="PANTHER" id="PTHR35610">
    <property type="entry name" value="3-ISOPROPYLMALATE DEHYDRATASE-RELATED"/>
    <property type="match status" value="1"/>
</dbReference>
<dbReference type="InterPro" id="IPR019151">
    <property type="entry name" value="Proteasome_assmbl_chaperone_2"/>
</dbReference>
<dbReference type="EMBL" id="CAESAE010000009">
    <property type="protein sequence ID" value="CAB4344245.1"/>
    <property type="molecule type" value="Genomic_DNA"/>
</dbReference>
<evidence type="ECO:0000313" key="6">
    <source>
        <dbReference type="EMBL" id="CAB4871418.1"/>
    </source>
</evidence>
<evidence type="ECO:0000313" key="5">
    <source>
        <dbReference type="EMBL" id="CAB4824593.1"/>
    </source>
</evidence>
<accession>A0A6J6WEP5</accession>
<dbReference type="EMBL" id="CAEZXO010000006">
    <property type="protein sequence ID" value="CAB4697270.1"/>
    <property type="molecule type" value="Genomic_DNA"/>
</dbReference>
<dbReference type="Gene3D" id="3.40.50.10900">
    <property type="entry name" value="PAC-like subunit"/>
    <property type="match status" value="1"/>
</dbReference>
<name>A0A6J6WEP5_9ZZZZ</name>
<dbReference type="EMBL" id="CAEZZW010000005">
    <property type="protein sequence ID" value="CAB4782559.1"/>
    <property type="molecule type" value="Genomic_DNA"/>
</dbReference>
<evidence type="ECO:0000313" key="2">
    <source>
        <dbReference type="EMBL" id="CAB4697270.1"/>
    </source>
</evidence>
<dbReference type="Pfam" id="PF09754">
    <property type="entry name" value="PAC2"/>
    <property type="match status" value="1"/>
</dbReference>
<dbReference type="InterPro" id="IPR008492">
    <property type="entry name" value="Rv2714-like"/>
</dbReference>
<evidence type="ECO:0000313" key="7">
    <source>
        <dbReference type="EMBL" id="CAB4949672.1"/>
    </source>
</evidence>
<dbReference type="EMBL" id="CAFBNH010000006">
    <property type="protein sequence ID" value="CAB4949672.1"/>
    <property type="molecule type" value="Genomic_DNA"/>
</dbReference>